<dbReference type="Proteomes" id="UP000235371">
    <property type="component" value="Unassembled WGS sequence"/>
</dbReference>
<dbReference type="Pfam" id="PF03732">
    <property type="entry name" value="Retrotrans_gag"/>
    <property type="match status" value="1"/>
</dbReference>
<protein>
    <recommendedName>
        <fullName evidence="1">Retrotransposon gag domain-containing protein</fullName>
    </recommendedName>
</protein>
<name>A0A2J6T4E4_9HELO</name>
<sequence length="89" mass="10317">LAINGTAIRDATAQFYYVYLNLDSSLSYRKHTQSWNYQTILDQLLRVYDNPNKQSEAEDKLHVLRQGNNSLPAYIAKFERTLYEANGQS</sequence>
<feature type="domain" description="Retrotransposon gag" evidence="1">
    <location>
        <begin position="29"/>
        <end position="86"/>
    </location>
</feature>
<evidence type="ECO:0000313" key="3">
    <source>
        <dbReference type="Proteomes" id="UP000235371"/>
    </source>
</evidence>
<dbReference type="RefSeq" id="XP_024734707.1">
    <property type="nucleotide sequence ID" value="XM_024887785.1"/>
</dbReference>
<proteinExistence type="predicted"/>
<gene>
    <name evidence="2" type="ORF">K444DRAFT_691174</name>
</gene>
<dbReference type="GeneID" id="36595861"/>
<dbReference type="AlphaFoldDB" id="A0A2J6T4E4"/>
<evidence type="ECO:0000259" key="1">
    <source>
        <dbReference type="Pfam" id="PF03732"/>
    </source>
</evidence>
<dbReference type="STRING" id="1095630.A0A2J6T4E4"/>
<dbReference type="InParanoid" id="A0A2J6T4E4"/>
<accession>A0A2J6T4E4</accession>
<reference evidence="2 3" key="1">
    <citation type="submission" date="2016-04" db="EMBL/GenBank/DDBJ databases">
        <title>A degradative enzymes factory behind the ericoid mycorrhizal symbiosis.</title>
        <authorList>
            <consortium name="DOE Joint Genome Institute"/>
            <person name="Martino E."/>
            <person name="Morin E."/>
            <person name="Grelet G."/>
            <person name="Kuo A."/>
            <person name="Kohler A."/>
            <person name="Daghino S."/>
            <person name="Barry K."/>
            <person name="Choi C."/>
            <person name="Cichocki N."/>
            <person name="Clum A."/>
            <person name="Copeland A."/>
            <person name="Hainaut M."/>
            <person name="Haridas S."/>
            <person name="Labutti K."/>
            <person name="Lindquist E."/>
            <person name="Lipzen A."/>
            <person name="Khouja H.-R."/>
            <person name="Murat C."/>
            <person name="Ohm R."/>
            <person name="Olson A."/>
            <person name="Spatafora J."/>
            <person name="Veneault-Fourrey C."/>
            <person name="Henrissat B."/>
            <person name="Grigoriev I."/>
            <person name="Martin F."/>
            <person name="Perotto S."/>
        </authorList>
    </citation>
    <scope>NUCLEOTIDE SEQUENCE [LARGE SCALE GENOMIC DNA]</scope>
    <source>
        <strain evidence="2 3">E</strain>
    </source>
</reference>
<keyword evidence="3" id="KW-1185">Reference proteome</keyword>
<feature type="non-terminal residue" evidence="2">
    <location>
        <position position="1"/>
    </location>
</feature>
<organism evidence="2 3">
    <name type="scientific">Hyaloscypha bicolor E</name>
    <dbReference type="NCBI Taxonomy" id="1095630"/>
    <lineage>
        <taxon>Eukaryota</taxon>
        <taxon>Fungi</taxon>
        <taxon>Dikarya</taxon>
        <taxon>Ascomycota</taxon>
        <taxon>Pezizomycotina</taxon>
        <taxon>Leotiomycetes</taxon>
        <taxon>Helotiales</taxon>
        <taxon>Hyaloscyphaceae</taxon>
        <taxon>Hyaloscypha</taxon>
        <taxon>Hyaloscypha bicolor</taxon>
    </lineage>
</organism>
<dbReference type="OrthoDB" id="3557951at2759"/>
<evidence type="ECO:0000313" key="2">
    <source>
        <dbReference type="EMBL" id="PMD57803.1"/>
    </source>
</evidence>
<dbReference type="InterPro" id="IPR005162">
    <property type="entry name" value="Retrotrans_gag_dom"/>
</dbReference>
<dbReference type="EMBL" id="KZ613843">
    <property type="protein sequence ID" value="PMD57803.1"/>
    <property type="molecule type" value="Genomic_DNA"/>
</dbReference>